<evidence type="ECO:0000256" key="6">
    <source>
        <dbReference type="ARBA" id="ARBA00029833"/>
    </source>
</evidence>
<dbReference type="EMBL" id="FR824213">
    <property type="protein sequence ID" value="CCA22817.1"/>
    <property type="molecule type" value="Genomic_DNA"/>
</dbReference>
<reference evidence="7" key="2">
    <citation type="submission" date="2011-02" db="EMBL/GenBank/DDBJ databases">
        <authorList>
            <person name="MacLean D."/>
        </authorList>
    </citation>
    <scope>NUCLEOTIDE SEQUENCE</scope>
</reference>
<dbReference type="HOGENOM" id="CLU_072332_1_0_1"/>
<comment type="similarity">
    <text evidence="1">Belongs to the ATG10 family.</text>
</comment>
<gene>
    <name evidence="7" type="primary">AlNc14C168G7956</name>
    <name evidence="7" type="ORF">ALNC14_089600</name>
</gene>
<name>F0WNC6_9STRA</name>
<evidence type="ECO:0000256" key="3">
    <source>
        <dbReference type="ARBA" id="ARBA00022679"/>
    </source>
</evidence>
<dbReference type="GO" id="GO:0005829">
    <property type="term" value="C:cytosol"/>
    <property type="evidence" value="ECO:0007669"/>
    <property type="project" value="TreeGrafter"/>
</dbReference>
<keyword evidence="5" id="KW-0072">Autophagy</keyword>
<dbReference type="AlphaFoldDB" id="F0WNC6"/>
<organism evidence="7">
    <name type="scientific">Albugo laibachii Nc14</name>
    <dbReference type="NCBI Taxonomy" id="890382"/>
    <lineage>
        <taxon>Eukaryota</taxon>
        <taxon>Sar</taxon>
        <taxon>Stramenopiles</taxon>
        <taxon>Oomycota</taxon>
        <taxon>Peronosporomycetes</taxon>
        <taxon>Albuginales</taxon>
        <taxon>Albuginaceae</taxon>
        <taxon>Albugo</taxon>
    </lineage>
</organism>
<accession>F0WNC6</accession>
<proteinExistence type="inferred from homology"/>
<evidence type="ECO:0000256" key="1">
    <source>
        <dbReference type="ARBA" id="ARBA00005696"/>
    </source>
</evidence>
<evidence type="ECO:0000256" key="4">
    <source>
        <dbReference type="ARBA" id="ARBA00022786"/>
    </source>
</evidence>
<keyword evidence="3" id="KW-0808">Transferase</keyword>
<sequence length="235" mass="27055">MEKYSYSSYLKDCKALMKLSKCRRNDGGKYFGQWQLREGLRKHLPGNTFLVSSDNVRYVEHRNETSSPFDGEETVEEASFADQATLHFSASEKHACYFEFHIVYHTLYQSPVLYFGTSRADGQELSTQEILQVISPSCKDIKQFISIGDHPILESFYHFVHPCETLETMRLLLESDTDFSKGISDQNYLLSWLTLMQPVTGICALEWFAEELESNLSLPDTEALANTKWLPKLHL</sequence>
<dbReference type="Gene3D" id="3.30.1460.50">
    <property type="match status" value="1"/>
</dbReference>
<dbReference type="PANTHER" id="PTHR14957">
    <property type="entry name" value="UBIQUITIN-LIKE-CONJUGATING ENZYME ATG10"/>
    <property type="match status" value="1"/>
</dbReference>
<reference evidence="7" key="1">
    <citation type="journal article" date="2011" name="PLoS Biol.">
        <title>Gene gain and loss during evolution of obligate parasitism in the white rust pathogen of Arabidopsis thaliana.</title>
        <authorList>
            <person name="Kemen E."/>
            <person name="Gardiner A."/>
            <person name="Schultz-Larsen T."/>
            <person name="Kemen A.C."/>
            <person name="Balmuth A.L."/>
            <person name="Robert-Seilaniantz A."/>
            <person name="Bailey K."/>
            <person name="Holub E."/>
            <person name="Studholme D.J."/>
            <person name="Maclean D."/>
            <person name="Jones J.D."/>
        </authorList>
    </citation>
    <scope>NUCLEOTIDE SEQUENCE</scope>
</reference>
<dbReference type="GO" id="GO:0032446">
    <property type="term" value="P:protein modification by small protein conjugation"/>
    <property type="evidence" value="ECO:0007669"/>
    <property type="project" value="TreeGrafter"/>
</dbReference>
<dbReference type="GO" id="GO:0000422">
    <property type="term" value="P:autophagy of mitochondrion"/>
    <property type="evidence" value="ECO:0007669"/>
    <property type="project" value="TreeGrafter"/>
</dbReference>
<dbReference type="GO" id="GO:0000045">
    <property type="term" value="P:autophagosome assembly"/>
    <property type="evidence" value="ECO:0007669"/>
    <property type="project" value="TreeGrafter"/>
</dbReference>
<evidence type="ECO:0000256" key="5">
    <source>
        <dbReference type="ARBA" id="ARBA00023006"/>
    </source>
</evidence>
<protein>
    <recommendedName>
        <fullName evidence="2">Ubiquitin-like-conjugating enzyme ATG10</fullName>
    </recommendedName>
    <alternativeName>
        <fullName evidence="6">Autophagy-related protein 10</fullName>
    </alternativeName>
</protein>
<keyword evidence="4" id="KW-0833">Ubl conjugation pathway</keyword>
<dbReference type="InterPro" id="IPR007135">
    <property type="entry name" value="Atg3/Atg10"/>
</dbReference>
<evidence type="ECO:0000313" key="7">
    <source>
        <dbReference type="EMBL" id="CCA22817.1"/>
    </source>
</evidence>
<dbReference type="Pfam" id="PF03987">
    <property type="entry name" value="Autophagy_act_C"/>
    <property type="match status" value="1"/>
</dbReference>
<evidence type="ECO:0000256" key="2">
    <source>
        <dbReference type="ARBA" id="ARBA00021099"/>
    </source>
</evidence>
<dbReference type="PANTHER" id="PTHR14957:SF1">
    <property type="entry name" value="UBIQUITIN-LIKE-CONJUGATING ENZYME ATG10"/>
    <property type="match status" value="1"/>
</dbReference>
<dbReference type="GO" id="GO:0061651">
    <property type="term" value="F:Atg12 conjugating enzyme activity"/>
    <property type="evidence" value="ECO:0007669"/>
    <property type="project" value="TreeGrafter"/>
</dbReference>